<protein>
    <submittedName>
        <fullName evidence="1">Uncharacterized protein</fullName>
    </submittedName>
</protein>
<dbReference type="Proteomes" id="UP000308092">
    <property type="component" value="Unassembled WGS sequence"/>
</dbReference>
<reference evidence="1 2" key="1">
    <citation type="submission" date="2019-03" db="EMBL/GenBank/DDBJ databases">
        <title>The genome sequence of a newly discovered highly antifungal drug resistant Aspergillus species, Aspergillus tanneri NIH 1004.</title>
        <authorList>
            <person name="Mounaud S."/>
            <person name="Singh I."/>
            <person name="Joardar V."/>
            <person name="Pakala S."/>
            <person name="Pakala S."/>
            <person name="Venepally P."/>
            <person name="Hoover J."/>
            <person name="Nierman W."/>
            <person name="Chung J."/>
            <person name="Losada L."/>
        </authorList>
    </citation>
    <scope>NUCLEOTIDE SEQUENCE [LARGE SCALE GENOMIC DNA]</scope>
    <source>
        <strain evidence="1 2">NIH1004</strain>
    </source>
</reference>
<sequence length="35" mass="3734">MSIAVDFAPPLAPLTKAKNKTAEIEGHRRPKTSAS</sequence>
<organism evidence="1 2">
    <name type="scientific">Aspergillus tanneri</name>
    <dbReference type="NCBI Taxonomy" id="1220188"/>
    <lineage>
        <taxon>Eukaryota</taxon>
        <taxon>Fungi</taxon>
        <taxon>Dikarya</taxon>
        <taxon>Ascomycota</taxon>
        <taxon>Pezizomycotina</taxon>
        <taxon>Eurotiomycetes</taxon>
        <taxon>Eurotiomycetidae</taxon>
        <taxon>Eurotiales</taxon>
        <taxon>Aspergillaceae</taxon>
        <taxon>Aspergillus</taxon>
        <taxon>Aspergillus subgen. Circumdati</taxon>
    </lineage>
</organism>
<evidence type="ECO:0000313" key="2">
    <source>
        <dbReference type="Proteomes" id="UP000308092"/>
    </source>
</evidence>
<accession>A0A4S3J4L8</accession>
<comment type="caution">
    <text evidence="1">The sequence shown here is derived from an EMBL/GenBank/DDBJ whole genome shotgun (WGS) entry which is preliminary data.</text>
</comment>
<keyword evidence="2" id="KW-1185">Reference proteome</keyword>
<evidence type="ECO:0000313" key="1">
    <source>
        <dbReference type="EMBL" id="THC89823.1"/>
    </source>
</evidence>
<gene>
    <name evidence="1" type="ORF">EYZ11_010718</name>
</gene>
<dbReference type="VEuPathDB" id="FungiDB:EYZ11_010718"/>
<proteinExistence type="predicted"/>
<name>A0A4S3J4L8_9EURO</name>
<dbReference type="AlphaFoldDB" id="A0A4S3J4L8"/>
<dbReference type="EMBL" id="SOSA01000598">
    <property type="protein sequence ID" value="THC89823.1"/>
    <property type="molecule type" value="Genomic_DNA"/>
</dbReference>